<gene>
    <name evidence="2" type="ORF">niasHT_007894</name>
</gene>
<evidence type="ECO:0000256" key="1">
    <source>
        <dbReference type="SAM" id="MobiDB-lite"/>
    </source>
</evidence>
<protein>
    <submittedName>
        <fullName evidence="2">Uncharacterized protein</fullName>
    </submittedName>
</protein>
<feature type="compositionally biased region" description="Polar residues" evidence="1">
    <location>
        <begin position="188"/>
        <end position="200"/>
    </location>
</feature>
<feature type="compositionally biased region" description="Polar residues" evidence="1">
    <location>
        <begin position="613"/>
        <end position="625"/>
    </location>
</feature>
<feature type="compositionally biased region" description="Polar residues" evidence="1">
    <location>
        <begin position="258"/>
        <end position="275"/>
    </location>
</feature>
<feature type="compositionally biased region" description="Basic and acidic residues" evidence="1">
    <location>
        <begin position="579"/>
        <end position="591"/>
    </location>
</feature>
<feature type="compositionally biased region" description="Polar residues" evidence="1">
    <location>
        <begin position="668"/>
        <end position="680"/>
    </location>
</feature>
<evidence type="ECO:0000313" key="2">
    <source>
        <dbReference type="EMBL" id="KAL3120602.1"/>
    </source>
</evidence>
<accession>A0ABD2LZD1</accession>
<dbReference type="EMBL" id="JBICBT010000207">
    <property type="protein sequence ID" value="KAL3120602.1"/>
    <property type="molecule type" value="Genomic_DNA"/>
</dbReference>
<sequence>MEDTAEDFHHGLVVRATGESLLIWSPEHDLVKASGPELNSQWTVGTWVQYRAIADGPTQNHLCEVAKPTFMVYEISRVRINGSLPEVDVHHENGNVHIELSISITGPIRHLDENCVLANDYLLGPVLCESNSELIQKIENVDYAQVELKVTFSEDFPELARFVALAFRDESNEQWTKLKILAKKRENNSSGQKANGTPTIERQIDEDEHDSTKKAFGTMAKPKQSQEIEHRFSRGVLTKPKLTDSSDNEEDGAEENCLPSTSIRKPNQQSNALRDSTSSLFSLHGADPCEEKDEFANWRTEFGDHDSESEQLENASEPSHFEKEEKIIAELSHYQKEHLEGLQRRKRSFGLIVEKMFDYAIVYSKKFGLAILPSSRFPSLQQFDSFCVVGQWLLSVIVEVPNSQGLTFSHMCLPPFERTDQKNVQTLVNSEGKVEILLNCDFSISNLKSLGLDQYVLSTELGDVLVNEAFIRQNGIFENVSNVWVRYIGGKYFFWEIDAEAKLVTDSDDEIVFIHSDDEATCSNITKQLETVKFTCDDSEDMTSAITTELASIFTANATSNESRPKAIEQRILDVSDGCEKENEQQHDYEGHNAMSGGIDGEENGTKNEAGVSCSTVPSSQNAVEQQAEPPLAQEDFSSIYNYAIKTFWPRLCKDKRDGRQNDLDEGNQPNYNNNELELD</sequence>
<proteinExistence type="predicted"/>
<name>A0ABD2LZD1_9BILA</name>
<dbReference type="Proteomes" id="UP001620626">
    <property type="component" value="Unassembled WGS sequence"/>
</dbReference>
<organism evidence="2 3">
    <name type="scientific">Heterodera trifolii</name>
    <dbReference type="NCBI Taxonomy" id="157864"/>
    <lineage>
        <taxon>Eukaryota</taxon>
        <taxon>Metazoa</taxon>
        <taxon>Ecdysozoa</taxon>
        <taxon>Nematoda</taxon>
        <taxon>Chromadorea</taxon>
        <taxon>Rhabditida</taxon>
        <taxon>Tylenchina</taxon>
        <taxon>Tylenchomorpha</taxon>
        <taxon>Tylenchoidea</taxon>
        <taxon>Heteroderidae</taxon>
        <taxon>Heteroderinae</taxon>
        <taxon>Heterodera</taxon>
    </lineage>
</organism>
<dbReference type="AlphaFoldDB" id="A0ABD2LZD1"/>
<comment type="caution">
    <text evidence="2">The sequence shown here is derived from an EMBL/GenBank/DDBJ whole genome shotgun (WGS) entry which is preliminary data.</text>
</comment>
<reference evidence="2 3" key="1">
    <citation type="submission" date="2024-10" db="EMBL/GenBank/DDBJ databases">
        <authorList>
            <person name="Kim D."/>
        </authorList>
    </citation>
    <scope>NUCLEOTIDE SEQUENCE [LARGE SCALE GENOMIC DNA]</scope>
    <source>
        <strain evidence="2">BH-2024</strain>
    </source>
</reference>
<evidence type="ECO:0000313" key="3">
    <source>
        <dbReference type="Proteomes" id="UP001620626"/>
    </source>
</evidence>
<feature type="region of interest" description="Disordered" evidence="1">
    <location>
        <begin position="658"/>
        <end position="680"/>
    </location>
</feature>
<keyword evidence="3" id="KW-1185">Reference proteome</keyword>
<feature type="region of interest" description="Disordered" evidence="1">
    <location>
        <begin position="579"/>
        <end position="631"/>
    </location>
</feature>
<feature type="region of interest" description="Disordered" evidence="1">
    <location>
        <begin position="186"/>
        <end position="275"/>
    </location>
</feature>